<dbReference type="PANTHER" id="PTHR35372">
    <property type="entry name" value="ATP BINDING PROTEIN-RELATED"/>
    <property type="match status" value="1"/>
</dbReference>
<evidence type="ECO:0000256" key="2">
    <source>
        <dbReference type="ARBA" id="ARBA00022801"/>
    </source>
</evidence>
<dbReference type="InterPro" id="IPR014818">
    <property type="entry name" value="Phage/plasmid_primase_P4_C"/>
</dbReference>
<evidence type="ECO:0000256" key="1">
    <source>
        <dbReference type="ARBA" id="ARBA00022741"/>
    </source>
</evidence>
<dbReference type="InterPro" id="IPR006500">
    <property type="entry name" value="Helicase_put_C_phage/plasmid"/>
</dbReference>
<dbReference type="InterPro" id="IPR014015">
    <property type="entry name" value="Helicase_SF3_DNA-vir"/>
</dbReference>
<feature type="non-terminal residue" evidence="5">
    <location>
        <position position="1"/>
    </location>
</feature>
<dbReference type="GO" id="GO:0016787">
    <property type="term" value="F:hydrolase activity"/>
    <property type="evidence" value="ECO:0007669"/>
    <property type="project" value="UniProtKB-KW"/>
</dbReference>
<sequence length="274" mass="30835">WLIWTGKVWEWDMGGVRIAKLAKKTTRNIYREAADELDDDMRKELVKHARATERQVRLDAMIKSAESEPGIAVSLADLDANHWLLNVGNGTIGLRTGVLKPHDRADMITEILPIDHDAEATSAEWDTFLYRIFNDNSDLIAYIQRALGYSITGDQSEQAFFFCYGSGFNGKSTLLNACRLVVGNYATQVPPTAFMVDKTRRGGPDEAIASLKNKRLVCSTELEDGQRLSVSLVKRMTGGEPLWCEHKFERGYNFQPTHKLWLSGNHEPVITDTT</sequence>
<dbReference type="InterPro" id="IPR051620">
    <property type="entry name" value="ORF904-like_C"/>
</dbReference>
<dbReference type="PANTHER" id="PTHR35372:SF2">
    <property type="entry name" value="SF3 HELICASE DOMAIN-CONTAINING PROTEIN"/>
    <property type="match status" value="1"/>
</dbReference>
<dbReference type="GO" id="GO:0005524">
    <property type="term" value="F:ATP binding"/>
    <property type="evidence" value="ECO:0007669"/>
    <property type="project" value="UniProtKB-KW"/>
</dbReference>
<comment type="caution">
    <text evidence="5">The sequence shown here is derived from an EMBL/GenBank/DDBJ whole genome shotgun (WGS) entry which is preliminary data.</text>
</comment>
<dbReference type="AlphaFoldDB" id="X1STG6"/>
<keyword evidence="1" id="KW-0547">Nucleotide-binding</keyword>
<keyword evidence="2" id="KW-0378">Hydrolase</keyword>
<accession>X1STG6</accession>
<dbReference type="NCBIfam" id="TIGR01613">
    <property type="entry name" value="primase_Cterm"/>
    <property type="match status" value="1"/>
</dbReference>
<dbReference type="InterPro" id="IPR045455">
    <property type="entry name" value="NrS-1_pol-like_helicase"/>
</dbReference>
<name>X1STG6_9ZZZZ</name>
<gene>
    <name evidence="5" type="ORF">S12H4_33170</name>
</gene>
<evidence type="ECO:0000259" key="4">
    <source>
        <dbReference type="PROSITE" id="PS51206"/>
    </source>
</evidence>
<protein>
    <recommendedName>
        <fullName evidence="4">SF3 helicase domain-containing protein</fullName>
    </recommendedName>
</protein>
<reference evidence="5" key="1">
    <citation type="journal article" date="2014" name="Front. Microbiol.">
        <title>High frequency of phylogenetically diverse reductive dehalogenase-homologous genes in deep subseafloor sedimentary metagenomes.</title>
        <authorList>
            <person name="Kawai M."/>
            <person name="Futagami T."/>
            <person name="Toyoda A."/>
            <person name="Takaki Y."/>
            <person name="Nishi S."/>
            <person name="Hori S."/>
            <person name="Arai W."/>
            <person name="Tsubouchi T."/>
            <person name="Morono Y."/>
            <person name="Uchiyama I."/>
            <person name="Ito T."/>
            <person name="Fujiyama A."/>
            <person name="Inagaki F."/>
            <person name="Takami H."/>
        </authorList>
    </citation>
    <scope>NUCLEOTIDE SEQUENCE</scope>
    <source>
        <strain evidence="5">Expedition CK06-06</strain>
    </source>
</reference>
<dbReference type="Gene3D" id="3.40.50.300">
    <property type="entry name" value="P-loop containing nucleotide triphosphate hydrolases"/>
    <property type="match status" value="1"/>
</dbReference>
<dbReference type="Pfam" id="PF19263">
    <property type="entry name" value="DUF5906"/>
    <property type="match status" value="1"/>
</dbReference>
<dbReference type="Pfam" id="PF08706">
    <property type="entry name" value="D5_N"/>
    <property type="match status" value="1"/>
</dbReference>
<evidence type="ECO:0000256" key="3">
    <source>
        <dbReference type="ARBA" id="ARBA00022840"/>
    </source>
</evidence>
<evidence type="ECO:0000313" key="5">
    <source>
        <dbReference type="EMBL" id="GAI96362.1"/>
    </source>
</evidence>
<dbReference type="SMART" id="SM00885">
    <property type="entry name" value="D5_N"/>
    <property type="match status" value="1"/>
</dbReference>
<feature type="domain" description="SF3 helicase" evidence="4">
    <location>
        <begin position="138"/>
        <end position="274"/>
    </location>
</feature>
<dbReference type="InterPro" id="IPR027417">
    <property type="entry name" value="P-loop_NTPase"/>
</dbReference>
<keyword evidence="3" id="KW-0067">ATP-binding</keyword>
<proteinExistence type="predicted"/>
<organism evidence="5">
    <name type="scientific">marine sediment metagenome</name>
    <dbReference type="NCBI Taxonomy" id="412755"/>
    <lineage>
        <taxon>unclassified sequences</taxon>
        <taxon>metagenomes</taxon>
        <taxon>ecological metagenomes</taxon>
    </lineage>
</organism>
<feature type="non-terminal residue" evidence="5">
    <location>
        <position position="274"/>
    </location>
</feature>
<dbReference type="PROSITE" id="PS51206">
    <property type="entry name" value="SF3_HELICASE_1"/>
    <property type="match status" value="1"/>
</dbReference>
<dbReference type="EMBL" id="BARW01019532">
    <property type="protein sequence ID" value="GAI96362.1"/>
    <property type="molecule type" value="Genomic_DNA"/>
</dbReference>